<sequence length="713" mass="77070">MIQANVNVGNPGPAPKRITRRRGACTQCKQKKIRCDGGKPCSACARANTNPCQYELRYGFWSDTHQTSSPGGPPVNPDHSAPTIGSVVDPGILASQPNAQRNNNEWATLTFDLGPNYFSELGHLLPILQDEDDHTAVMDTISAALEPCEMSISPVEFDGVDVRMDDLCHTMDMSKSPPMPNRDQLSWAASSQSGTTKQTINSESSRSACAPLHIPDHVALDCSLDKSFGLADFPGLDTRSDSISRSLRQVLRRLAAHSLCGSDPIEHMSTSPPPSPLEHPEDDALIKRSIDAFWRPVACFDYVPECQLFLRKPDVAKLLAKAARQTAPSSSLLSTLPNIVVMVGAKSGLLKLQAVLASNCGHPQLSEILSIAFNCFRDLRLTSPGSVEKVFPRVDDQLMVKRSVSFLCCLETRHSVFRGIPPLFQPEHLGILHPEPGQWEDAGDPLAHQLAAATWLGTTFRRVYGPHAQHQTTPERLAETRAREGALAAWRAALPDDIRQVLGGGRRLSPRLGGRGDQSSMPMRLRVFCGYHENVYLLFGPWIRPAVLAEFQNGGGGGSPAGSGSGSGSGSRLSSSLPFSSSTSPSPPPASSSLSSSTSDTQETESARHGGGVADLEPIYALGRCLESACAIIASAHEMLSLDRSLARRLYDLMTVSLCVVVYAIKFGHPSVRRQVTVHLGICCGVFCSLHTVDHALPFDEVLHVVKLIHSDR</sequence>
<feature type="region of interest" description="Disordered" evidence="2">
    <location>
        <begin position="174"/>
        <end position="204"/>
    </location>
</feature>
<comment type="caution">
    <text evidence="4">The sequence shown here is derived from an EMBL/GenBank/DDBJ whole genome shotgun (WGS) entry which is preliminary data.</text>
</comment>
<dbReference type="CDD" id="cd12148">
    <property type="entry name" value="fungal_TF_MHR"/>
    <property type="match status" value="1"/>
</dbReference>
<dbReference type="PROSITE" id="PS50048">
    <property type="entry name" value="ZN2_CY6_FUNGAL_2"/>
    <property type="match status" value="1"/>
</dbReference>
<dbReference type="Gene3D" id="4.10.240.10">
    <property type="entry name" value="Zn(2)-C6 fungal-type DNA-binding domain"/>
    <property type="match status" value="1"/>
</dbReference>
<dbReference type="PROSITE" id="PS00463">
    <property type="entry name" value="ZN2_CY6_FUNGAL_1"/>
    <property type="match status" value="1"/>
</dbReference>
<reference evidence="4 5" key="1">
    <citation type="submission" date="2023-01" db="EMBL/GenBank/DDBJ databases">
        <title>Analysis of 21 Apiospora genomes using comparative genomics revels a genus with tremendous synthesis potential of carbohydrate active enzymes and secondary metabolites.</title>
        <authorList>
            <person name="Sorensen T."/>
        </authorList>
    </citation>
    <scope>NUCLEOTIDE SEQUENCE [LARGE SCALE GENOMIC DNA]</scope>
    <source>
        <strain evidence="4 5">CBS 20057</strain>
    </source>
</reference>
<dbReference type="PANTHER" id="PTHR46910">
    <property type="entry name" value="TRANSCRIPTION FACTOR PDR1"/>
    <property type="match status" value="1"/>
</dbReference>
<dbReference type="PANTHER" id="PTHR46910:SF38">
    <property type="entry name" value="ZN(2)-C6 FUNGAL-TYPE DOMAIN-CONTAINING PROTEIN"/>
    <property type="match status" value="1"/>
</dbReference>
<organism evidence="4 5">
    <name type="scientific">Apiospora marii</name>
    <dbReference type="NCBI Taxonomy" id="335849"/>
    <lineage>
        <taxon>Eukaryota</taxon>
        <taxon>Fungi</taxon>
        <taxon>Dikarya</taxon>
        <taxon>Ascomycota</taxon>
        <taxon>Pezizomycotina</taxon>
        <taxon>Sordariomycetes</taxon>
        <taxon>Xylariomycetidae</taxon>
        <taxon>Amphisphaeriales</taxon>
        <taxon>Apiosporaceae</taxon>
        <taxon>Apiospora</taxon>
    </lineage>
</organism>
<dbReference type="Pfam" id="PF00172">
    <property type="entry name" value="Zn_clus"/>
    <property type="match status" value="1"/>
</dbReference>
<feature type="compositionally biased region" description="Low complexity" evidence="2">
    <location>
        <begin position="570"/>
        <end position="584"/>
    </location>
</feature>
<dbReference type="InterPro" id="IPR001138">
    <property type="entry name" value="Zn2Cys6_DnaBD"/>
</dbReference>
<evidence type="ECO:0000259" key="3">
    <source>
        <dbReference type="PROSITE" id="PS50048"/>
    </source>
</evidence>
<dbReference type="CDD" id="cd00067">
    <property type="entry name" value="GAL4"/>
    <property type="match status" value="1"/>
</dbReference>
<feature type="compositionally biased region" description="Gly residues" evidence="2">
    <location>
        <begin position="555"/>
        <end position="569"/>
    </location>
</feature>
<keyword evidence="1" id="KW-0539">Nucleus</keyword>
<feature type="domain" description="Zn(2)-C6 fungal-type" evidence="3">
    <location>
        <begin position="24"/>
        <end position="54"/>
    </location>
</feature>
<protein>
    <recommendedName>
        <fullName evidence="3">Zn(2)-C6 fungal-type domain-containing protein</fullName>
    </recommendedName>
</protein>
<dbReference type="SUPFAM" id="SSF57701">
    <property type="entry name" value="Zn2/Cys6 DNA-binding domain"/>
    <property type="match status" value="1"/>
</dbReference>
<dbReference type="Proteomes" id="UP001396898">
    <property type="component" value="Unassembled WGS sequence"/>
</dbReference>
<dbReference type="SMART" id="SM00066">
    <property type="entry name" value="GAL4"/>
    <property type="match status" value="1"/>
</dbReference>
<evidence type="ECO:0000256" key="2">
    <source>
        <dbReference type="SAM" id="MobiDB-lite"/>
    </source>
</evidence>
<feature type="compositionally biased region" description="Polar residues" evidence="2">
    <location>
        <begin position="183"/>
        <end position="204"/>
    </location>
</feature>
<keyword evidence="5" id="KW-1185">Reference proteome</keyword>
<proteinExistence type="predicted"/>
<name>A0ABR1ST62_9PEZI</name>
<evidence type="ECO:0000313" key="4">
    <source>
        <dbReference type="EMBL" id="KAK8036905.1"/>
    </source>
</evidence>
<accession>A0ABR1ST62</accession>
<feature type="region of interest" description="Disordered" evidence="2">
    <location>
        <begin position="555"/>
        <end position="610"/>
    </location>
</feature>
<dbReference type="InterPro" id="IPR050987">
    <property type="entry name" value="AtrR-like"/>
</dbReference>
<gene>
    <name evidence="4" type="ORF">PG991_001219</name>
</gene>
<evidence type="ECO:0000256" key="1">
    <source>
        <dbReference type="ARBA" id="ARBA00023242"/>
    </source>
</evidence>
<evidence type="ECO:0000313" key="5">
    <source>
        <dbReference type="Proteomes" id="UP001396898"/>
    </source>
</evidence>
<dbReference type="InterPro" id="IPR036864">
    <property type="entry name" value="Zn2-C6_fun-type_DNA-bd_sf"/>
</dbReference>
<dbReference type="EMBL" id="JAQQWI010000003">
    <property type="protein sequence ID" value="KAK8036905.1"/>
    <property type="molecule type" value="Genomic_DNA"/>
</dbReference>